<keyword evidence="1" id="KW-0472">Membrane</keyword>
<proteinExistence type="predicted"/>
<protein>
    <submittedName>
        <fullName evidence="2">Uncharacterized protein</fullName>
    </submittedName>
</protein>
<name>A0A0A9BAR5_ARUDO</name>
<feature type="transmembrane region" description="Helical" evidence="1">
    <location>
        <begin position="7"/>
        <end position="27"/>
    </location>
</feature>
<dbReference type="AlphaFoldDB" id="A0A0A9BAR5"/>
<keyword evidence="1" id="KW-0812">Transmembrane</keyword>
<dbReference type="EMBL" id="GBRH01241498">
    <property type="protein sequence ID" value="JAD56397.1"/>
    <property type="molecule type" value="Transcribed_RNA"/>
</dbReference>
<sequence length="112" mass="12660">MISLLEYTLAISLLTVHFLGLPVLQIFPQSTFSNFANFTTKCRTYACTVTICPAHLVLKMFRNLSKSHDAINFAKFSCIAMNFLQYVLSCCFHQLLAPSRHETVNVHVLSSE</sequence>
<keyword evidence="1" id="KW-1133">Transmembrane helix</keyword>
<reference evidence="2" key="1">
    <citation type="submission" date="2014-09" db="EMBL/GenBank/DDBJ databases">
        <authorList>
            <person name="Magalhaes I.L.F."/>
            <person name="Oliveira U."/>
            <person name="Santos F.R."/>
            <person name="Vidigal T.H.D.A."/>
            <person name="Brescovit A.D."/>
            <person name="Santos A.J."/>
        </authorList>
    </citation>
    <scope>NUCLEOTIDE SEQUENCE</scope>
    <source>
        <tissue evidence="2">Shoot tissue taken approximately 20 cm above the soil surface</tissue>
    </source>
</reference>
<reference evidence="2" key="2">
    <citation type="journal article" date="2015" name="Data Brief">
        <title>Shoot transcriptome of the giant reed, Arundo donax.</title>
        <authorList>
            <person name="Barrero R.A."/>
            <person name="Guerrero F.D."/>
            <person name="Moolhuijzen P."/>
            <person name="Goolsby J.A."/>
            <person name="Tidwell J."/>
            <person name="Bellgard S.E."/>
            <person name="Bellgard M.I."/>
        </authorList>
    </citation>
    <scope>NUCLEOTIDE SEQUENCE</scope>
    <source>
        <tissue evidence="2">Shoot tissue taken approximately 20 cm above the soil surface</tissue>
    </source>
</reference>
<evidence type="ECO:0000256" key="1">
    <source>
        <dbReference type="SAM" id="Phobius"/>
    </source>
</evidence>
<evidence type="ECO:0000313" key="2">
    <source>
        <dbReference type="EMBL" id="JAD56397.1"/>
    </source>
</evidence>
<organism evidence="2">
    <name type="scientific">Arundo donax</name>
    <name type="common">Giant reed</name>
    <name type="synonym">Donax arundinaceus</name>
    <dbReference type="NCBI Taxonomy" id="35708"/>
    <lineage>
        <taxon>Eukaryota</taxon>
        <taxon>Viridiplantae</taxon>
        <taxon>Streptophyta</taxon>
        <taxon>Embryophyta</taxon>
        <taxon>Tracheophyta</taxon>
        <taxon>Spermatophyta</taxon>
        <taxon>Magnoliopsida</taxon>
        <taxon>Liliopsida</taxon>
        <taxon>Poales</taxon>
        <taxon>Poaceae</taxon>
        <taxon>PACMAD clade</taxon>
        <taxon>Arundinoideae</taxon>
        <taxon>Arundineae</taxon>
        <taxon>Arundo</taxon>
    </lineage>
</organism>
<accession>A0A0A9BAR5</accession>